<keyword evidence="1" id="KW-0489">Methyltransferase</keyword>
<keyword evidence="1" id="KW-0808">Transferase</keyword>
<dbReference type="PROSITE" id="PS00092">
    <property type="entry name" value="N6_MTASE"/>
    <property type="match status" value="1"/>
</dbReference>
<evidence type="ECO:0000313" key="2">
    <source>
        <dbReference type="Proteomes" id="UP000034032"/>
    </source>
</evidence>
<evidence type="ECO:0000313" key="1">
    <source>
        <dbReference type="EMBL" id="KKT82796.1"/>
    </source>
</evidence>
<protein>
    <submittedName>
        <fullName evidence="1">Modification methylase EcoRI</fullName>
    </submittedName>
</protein>
<comment type="caution">
    <text evidence="1">The sequence shown here is derived from an EMBL/GenBank/DDBJ whole genome shotgun (WGS) entry which is preliminary data.</text>
</comment>
<dbReference type="Proteomes" id="UP000034032">
    <property type="component" value="Unassembled WGS sequence"/>
</dbReference>
<proteinExistence type="predicted"/>
<dbReference type="GO" id="GO:0008168">
    <property type="term" value="F:methyltransferase activity"/>
    <property type="evidence" value="ECO:0007669"/>
    <property type="project" value="UniProtKB-KW"/>
</dbReference>
<dbReference type="EMBL" id="LCJR01000001">
    <property type="protein sequence ID" value="KKT82796.1"/>
    <property type="molecule type" value="Genomic_DNA"/>
</dbReference>
<gene>
    <name evidence="1" type="ORF">UW79_C0001G0052</name>
</gene>
<dbReference type="GO" id="GO:0003676">
    <property type="term" value="F:nucleic acid binding"/>
    <property type="evidence" value="ECO:0007669"/>
    <property type="project" value="InterPro"/>
</dbReference>
<reference evidence="1 2" key="1">
    <citation type="journal article" date="2015" name="Nature">
        <title>rRNA introns, odd ribosomes, and small enigmatic genomes across a large radiation of phyla.</title>
        <authorList>
            <person name="Brown C.T."/>
            <person name="Hug L.A."/>
            <person name="Thomas B.C."/>
            <person name="Sharon I."/>
            <person name="Castelle C.J."/>
            <person name="Singh A."/>
            <person name="Wilkins M.J."/>
            <person name="Williams K.H."/>
            <person name="Banfield J.F."/>
        </authorList>
    </citation>
    <scope>NUCLEOTIDE SEQUENCE [LARGE SCALE GENOMIC DNA]</scope>
</reference>
<organism evidence="1 2">
    <name type="scientific">Candidatus Yanofskybacteria bacterium GW2011_GWA2_44_9</name>
    <dbReference type="NCBI Taxonomy" id="1619025"/>
    <lineage>
        <taxon>Bacteria</taxon>
        <taxon>Candidatus Yanofskyibacteriota</taxon>
    </lineage>
</organism>
<accession>A0A0G1KGC4</accession>
<dbReference type="Pfam" id="PF13651">
    <property type="entry name" value="EcoRI_methylase"/>
    <property type="match status" value="2"/>
</dbReference>
<name>A0A0G1KGC4_9BACT</name>
<dbReference type="GO" id="GO:0032259">
    <property type="term" value="P:methylation"/>
    <property type="evidence" value="ECO:0007669"/>
    <property type="project" value="UniProtKB-KW"/>
</dbReference>
<dbReference type="AlphaFoldDB" id="A0A0G1KGC4"/>
<dbReference type="InterPro" id="IPR002052">
    <property type="entry name" value="DNA_methylase_N6_adenine_CS"/>
</dbReference>
<dbReference type="InterPro" id="IPR025247">
    <property type="entry name" value="EcoRI-like_methylase"/>
</dbReference>
<sequence>MGTKKSLYKANRIKDDEFFTLYEDIANEVSLYKEQLKGKRIICPCDWDESYNEELVYKEEGFVGSSNLLDAGGTIKRIDIKASKKKIEKDLALIRCNFVKFLVAHADTYGITSISASGYNPTTHKGVRFQDIDYSKYDLVITNPPFSQFREFVDTMFKNEMKFLVIGPLTAITYRDIFNYIQDNKMWLGYAKQLSGFRLLDGTLVLSKNPEGSVPRACKWYTNLDVTYRHDKLILTENYSSEKYPNYYNYKGINVEKTKKIPYDYAGVMGVPITFLTKYNPEQFKIIGKGVQVEKTVRFKGDKATLWIEKDDKPYKAPFERILIKNKKVIKNG</sequence>